<dbReference type="AlphaFoldDB" id="A0AAP0EXK6"/>
<protein>
    <submittedName>
        <fullName evidence="1">Uncharacterized protein</fullName>
    </submittedName>
</protein>
<sequence length="159" mass="18043">MSPERAAADSPLLLAGRRLLLAGVKSVWFVPTATCERRSTAYAHVCVADLENFTPIKYAYSIRVNEKSNIYNFDMVILELVIGKRLIDPEYEEKDLVKWLSTTLNKEETDHIIDPNLGSYHKEEICKILNIGLLCTNLVPTNRPSMRNVVKMLLEAHVV</sequence>
<dbReference type="EMBL" id="JBBNAG010000010">
    <property type="protein sequence ID" value="KAK9099997.1"/>
    <property type="molecule type" value="Genomic_DNA"/>
</dbReference>
<dbReference type="SUPFAM" id="SSF56112">
    <property type="entry name" value="Protein kinase-like (PK-like)"/>
    <property type="match status" value="1"/>
</dbReference>
<dbReference type="PANTHER" id="PTHR48006">
    <property type="entry name" value="LEUCINE-RICH REPEAT-CONTAINING PROTEIN DDB_G0281931-RELATED"/>
    <property type="match status" value="1"/>
</dbReference>
<organism evidence="1 2">
    <name type="scientific">Stephania cephalantha</name>
    <dbReference type="NCBI Taxonomy" id="152367"/>
    <lineage>
        <taxon>Eukaryota</taxon>
        <taxon>Viridiplantae</taxon>
        <taxon>Streptophyta</taxon>
        <taxon>Embryophyta</taxon>
        <taxon>Tracheophyta</taxon>
        <taxon>Spermatophyta</taxon>
        <taxon>Magnoliopsida</taxon>
        <taxon>Ranunculales</taxon>
        <taxon>Menispermaceae</taxon>
        <taxon>Menispermoideae</taxon>
        <taxon>Cissampelideae</taxon>
        <taxon>Stephania</taxon>
    </lineage>
</organism>
<keyword evidence="2" id="KW-1185">Reference proteome</keyword>
<accession>A0AAP0EXK6</accession>
<name>A0AAP0EXK6_9MAGN</name>
<dbReference type="Gene3D" id="1.10.510.10">
    <property type="entry name" value="Transferase(Phosphotransferase) domain 1"/>
    <property type="match status" value="1"/>
</dbReference>
<dbReference type="Proteomes" id="UP001419268">
    <property type="component" value="Unassembled WGS sequence"/>
</dbReference>
<dbReference type="InterPro" id="IPR051824">
    <property type="entry name" value="LRR_Rcpt-Like_S/T_Kinase"/>
</dbReference>
<dbReference type="PANTHER" id="PTHR48006:SF92">
    <property type="entry name" value="LRR RECEPTOR-LIKE SERINE_THREONINE-PROTEIN KINASE GSO1"/>
    <property type="match status" value="1"/>
</dbReference>
<evidence type="ECO:0000313" key="2">
    <source>
        <dbReference type="Proteomes" id="UP001419268"/>
    </source>
</evidence>
<proteinExistence type="predicted"/>
<comment type="caution">
    <text evidence="1">The sequence shown here is derived from an EMBL/GenBank/DDBJ whole genome shotgun (WGS) entry which is preliminary data.</text>
</comment>
<evidence type="ECO:0000313" key="1">
    <source>
        <dbReference type="EMBL" id="KAK9099997.1"/>
    </source>
</evidence>
<dbReference type="InterPro" id="IPR011009">
    <property type="entry name" value="Kinase-like_dom_sf"/>
</dbReference>
<reference evidence="1 2" key="1">
    <citation type="submission" date="2024-01" db="EMBL/GenBank/DDBJ databases">
        <title>Genome assemblies of Stephania.</title>
        <authorList>
            <person name="Yang L."/>
        </authorList>
    </citation>
    <scope>NUCLEOTIDE SEQUENCE [LARGE SCALE GENOMIC DNA]</scope>
    <source>
        <strain evidence="1">JXDWG</strain>
        <tissue evidence="1">Leaf</tissue>
    </source>
</reference>
<gene>
    <name evidence="1" type="ORF">Scep_023427</name>
</gene>